<feature type="site" description="Transition state stabilizer" evidence="8">
    <location>
        <position position="134"/>
    </location>
</feature>
<accession>A0A6V8PLT7</accession>
<feature type="binding site" evidence="8">
    <location>
        <position position="11"/>
    </location>
    <ligand>
        <name>a divalent metal cation</name>
        <dbReference type="ChEBI" id="CHEBI:60240"/>
    </ligand>
</feature>
<reference evidence="11 12" key="1">
    <citation type="journal article" date="2020" name="Front. Microbiol.">
        <title>Single-cell genomics of novel Actinobacteria with the Wood-Ljungdahl pathway discovered in a serpentinizing system.</title>
        <authorList>
            <person name="Merino N."/>
            <person name="Kawai M."/>
            <person name="Boyd E.S."/>
            <person name="Colman D.R."/>
            <person name="McGlynn S.E."/>
            <person name="Nealson K.H."/>
            <person name="Kurokawa K."/>
            <person name="Hongoh Y."/>
        </authorList>
    </citation>
    <scope>NUCLEOTIDE SEQUENCE [LARGE SCALE GENOMIC DNA]</scope>
    <source>
        <strain evidence="11 12">S42</strain>
    </source>
</reference>
<comment type="caution">
    <text evidence="11">The sequence shown here is derived from an EMBL/GenBank/DDBJ whole genome shotgun (WGS) entry which is preliminary data.</text>
</comment>
<gene>
    <name evidence="8" type="primary">ispF</name>
    <name evidence="11" type="ORF">HKBW3S42_01418</name>
</gene>
<name>A0A6V8PLT7_9ACTN</name>
<dbReference type="GO" id="GO:0046872">
    <property type="term" value="F:metal ion binding"/>
    <property type="evidence" value="ECO:0007669"/>
    <property type="project" value="UniProtKB-KW"/>
</dbReference>
<comment type="catalytic activity">
    <reaction evidence="1 8 9">
        <text>4-CDP-2-C-methyl-D-erythritol 2-phosphate = 2-C-methyl-D-erythritol 2,4-cyclic diphosphate + CMP</text>
        <dbReference type="Rhea" id="RHEA:23864"/>
        <dbReference type="ChEBI" id="CHEBI:57919"/>
        <dbReference type="ChEBI" id="CHEBI:58483"/>
        <dbReference type="ChEBI" id="CHEBI:60377"/>
        <dbReference type="EC" id="4.6.1.12"/>
    </reaction>
</comment>
<dbReference type="CDD" id="cd00554">
    <property type="entry name" value="MECDP_synthase"/>
    <property type="match status" value="1"/>
</dbReference>
<dbReference type="SUPFAM" id="SSF69765">
    <property type="entry name" value="IpsF-like"/>
    <property type="match status" value="1"/>
</dbReference>
<comment type="pathway">
    <text evidence="2 8">Isoprenoid biosynthesis; isopentenyl diphosphate biosynthesis via DXP pathway; isopentenyl diphosphate from 1-deoxy-D-xylulose 5-phosphate: step 4/6.</text>
</comment>
<evidence type="ECO:0000256" key="6">
    <source>
        <dbReference type="ARBA" id="ARBA00023229"/>
    </source>
</evidence>
<comment type="cofactor">
    <cofactor evidence="8">
        <name>a divalent metal cation</name>
        <dbReference type="ChEBI" id="CHEBI:60240"/>
    </cofactor>
    <text evidence="8">Binds 1 divalent metal cation per subunit.</text>
</comment>
<feature type="binding site" evidence="8">
    <location>
        <position position="43"/>
    </location>
    <ligand>
        <name>a divalent metal cation</name>
        <dbReference type="ChEBI" id="CHEBI:60240"/>
    </ligand>
</feature>
<evidence type="ECO:0000256" key="4">
    <source>
        <dbReference type="ARBA" id="ARBA00012579"/>
    </source>
</evidence>
<dbReference type="EC" id="4.6.1.12" evidence="4 8"/>
<evidence type="ECO:0000313" key="11">
    <source>
        <dbReference type="EMBL" id="GFP33100.1"/>
    </source>
</evidence>
<dbReference type="GO" id="GO:0008685">
    <property type="term" value="F:2-C-methyl-D-erythritol 2,4-cyclodiphosphate synthase activity"/>
    <property type="evidence" value="ECO:0007669"/>
    <property type="project" value="UniProtKB-UniRule"/>
</dbReference>
<feature type="binding site" evidence="8">
    <location>
        <position position="9"/>
    </location>
    <ligand>
        <name>a divalent metal cation</name>
        <dbReference type="ChEBI" id="CHEBI:60240"/>
    </ligand>
</feature>
<dbReference type="GO" id="GO:0016114">
    <property type="term" value="P:terpenoid biosynthetic process"/>
    <property type="evidence" value="ECO:0007669"/>
    <property type="project" value="InterPro"/>
</dbReference>
<keyword evidence="6 8" id="KW-0414">Isoprene biosynthesis</keyword>
<feature type="site" description="Transition state stabilizer" evidence="8">
    <location>
        <position position="35"/>
    </location>
</feature>
<dbReference type="InterPro" id="IPR020555">
    <property type="entry name" value="MECDP_synthase_CS"/>
</dbReference>
<evidence type="ECO:0000313" key="12">
    <source>
        <dbReference type="Proteomes" id="UP000568877"/>
    </source>
</evidence>
<evidence type="ECO:0000259" key="10">
    <source>
        <dbReference type="Pfam" id="PF02542"/>
    </source>
</evidence>
<dbReference type="AlphaFoldDB" id="A0A6V8PLT7"/>
<dbReference type="PANTHER" id="PTHR43181">
    <property type="entry name" value="2-C-METHYL-D-ERYTHRITOL 2,4-CYCLODIPHOSPHATE SYNTHASE, CHLOROPLASTIC"/>
    <property type="match status" value="1"/>
</dbReference>
<evidence type="ECO:0000256" key="3">
    <source>
        <dbReference type="ARBA" id="ARBA00008480"/>
    </source>
</evidence>
<comment type="similarity">
    <text evidence="3 8 9">Belongs to the IspF family.</text>
</comment>
<dbReference type="InterPro" id="IPR036571">
    <property type="entry name" value="MECDP_synthase_sf"/>
</dbReference>
<sequence length="162" mass="17516">MPRVGFGYDVHRFVTGRDFVLGGVKIPHEQGLLGHSDADVLVHSVMNALLGATADGDIGQHFPKTDPQYENISSLELLARVRKRVEEKGYSIINVDSVIVLEEPKIGHQLGIMQENIASTLQIDLEKVNVKACTSEGLGFTGRSEGAVAYAVAMVEKQGSKS</sequence>
<feature type="binding site" evidence="8">
    <location>
        <begin position="57"/>
        <end position="59"/>
    </location>
    <ligand>
        <name>4-CDP-2-C-methyl-D-erythritol 2-phosphate</name>
        <dbReference type="ChEBI" id="CHEBI:57919"/>
    </ligand>
</feature>
<comment type="subunit">
    <text evidence="8">Homotrimer.</text>
</comment>
<dbReference type="Gene3D" id="3.30.1330.50">
    <property type="entry name" value="2-C-methyl-D-erythritol 2,4-cyclodiphosphate synthase"/>
    <property type="match status" value="1"/>
</dbReference>
<evidence type="ECO:0000256" key="2">
    <source>
        <dbReference type="ARBA" id="ARBA00004709"/>
    </source>
</evidence>
<feature type="binding site" evidence="8">
    <location>
        <begin position="9"/>
        <end position="11"/>
    </location>
    <ligand>
        <name>4-CDP-2-C-methyl-D-erythritol 2-phosphate</name>
        <dbReference type="ChEBI" id="CHEBI:57919"/>
    </ligand>
</feature>
<evidence type="ECO:0000256" key="9">
    <source>
        <dbReference type="RuleBase" id="RU004395"/>
    </source>
</evidence>
<dbReference type="NCBIfam" id="TIGR00151">
    <property type="entry name" value="ispF"/>
    <property type="match status" value="1"/>
</dbReference>
<dbReference type="Pfam" id="PF02542">
    <property type="entry name" value="YgbB"/>
    <property type="match status" value="1"/>
</dbReference>
<proteinExistence type="inferred from homology"/>
<comment type="function">
    <text evidence="8">Involved in the biosynthesis of isopentenyl diphosphate (IPP) and dimethylallyl diphosphate (DMAPP), two major building blocks of isoprenoid compounds. Catalyzes the conversion of 4-diphosphocytidyl-2-C-methyl-D-erythritol 2-phosphate (CDP-ME2P) to 2-C-methyl-D-erythritol 2,4-cyclodiphosphate (ME-CPP) with a corresponding release of cytidine 5-monophosphate (CMP).</text>
</comment>
<dbReference type="PROSITE" id="PS01350">
    <property type="entry name" value="ISPF"/>
    <property type="match status" value="1"/>
</dbReference>
<dbReference type="EMBL" id="BLSA01000272">
    <property type="protein sequence ID" value="GFP33100.1"/>
    <property type="molecule type" value="Genomic_DNA"/>
</dbReference>
<feature type="binding site" evidence="8">
    <location>
        <begin position="35"/>
        <end position="36"/>
    </location>
    <ligand>
        <name>4-CDP-2-C-methyl-D-erythritol 2-phosphate</name>
        <dbReference type="ChEBI" id="CHEBI:57919"/>
    </ligand>
</feature>
<dbReference type="HAMAP" id="MF_00107">
    <property type="entry name" value="IspF"/>
    <property type="match status" value="1"/>
</dbReference>
<keyword evidence="5 8" id="KW-0479">Metal-binding</keyword>
<organism evidence="11 12">
    <name type="scientific">Candidatus Hakubella thermalkaliphila</name>
    <dbReference type="NCBI Taxonomy" id="2754717"/>
    <lineage>
        <taxon>Bacteria</taxon>
        <taxon>Bacillati</taxon>
        <taxon>Actinomycetota</taxon>
        <taxon>Actinomycetota incertae sedis</taxon>
        <taxon>Candidatus Hakubellales</taxon>
        <taxon>Candidatus Hakubellaceae</taxon>
        <taxon>Candidatus Hakubella</taxon>
    </lineage>
</organism>
<dbReference type="FunFam" id="3.30.1330.50:FF:000003">
    <property type="entry name" value="2-C-methyl-D-erythritol 2,4-cyclodiphosphate synthase"/>
    <property type="match status" value="1"/>
</dbReference>
<evidence type="ECO:0000256" key="1">
    <source>
        <dbReference type="ARBA" id="ARBA00000200"/>
    </source>
</evidence>
<evidence type="ECO:0000256" key="8">
    <source>
        <dbReference type="HAMAP-Rule" id="MF_00107"/>
    </source>
</evidence>
<keyword evidence="7 8" id="KW-0456">Lyase</keyword>
<dbReference type="UniPathway" id="UPA00056">
    <property type="reaction ID" value="UER00095"/>
</dbReference>
<dbReference type="Proteomes" id="UP000568877">
    <property type="component" value="Unassembled WGS sequence"/>
</dbReference>
<feature type="binding site" evidence="8">
    <location>
        <position position="143"/>
    </location>
    <ligand>
        <name>4-CDP-2-C-methyl-D-erythritol 2-phosphate</name>
        <dbReference type="ChEBI" id="CHEBI:57919"/>
    </ligand>
</feature>
<dbReference type="InterPro" id="IPR003526">
    <property type="entry name" value="MECDP_synthase"/>
</dbReference>
<dbReference type="PANTHER" id="PTHR43181:SF1">
    <property type="entry name" value="2-C-METHYL-D-ERYTHRITOL 2,4-CYCLODIPHOSPHATE SYNTHASE, CHLOROPLASTIC"/>
    <property type="match status" value="1"/>
</dbReference>
<comment type="caution">
    <text evidence="8">Lacks conserved residue(s) required for the propagation of feature annotation.</text>
</comment>
<protein>
    <recommendedName>
        <fullName evidence="4 8">2-C-methyl-D-erythritol 2,4-cyclodiphosphate synthase</fullName>
        <shortName evidence="8">MECDP-synthase</shortName>
        <shortName evidence="8">MECPP-synthase</shortName>
        <shortName evidence="8">MECPS</shortName>
        <ecNumber evidence="4 8">4.6.1.12</ecNumber>
    </recommendedName>
</protein>
<dbReference type="GO" id="GO:0019288">
    <property type="term" value="P:isopentenyl diphosphate biosynthetic process, methylerythritol 4-phosphate pathway"/>
    <property type="evidence" value="ECO:0007669"/>
    <property type="project" value="UniProtKB-UniRule"/>
</dbReference>
<feature type="domain" description="2-C-methyl-D-erythritol 2,4-cyclodiphosphate synthase" evidence="10">
    <location>
        <begin position="3"/>
        <end position="155"/>
    </location>
</feature>
<evidence type="ECO:0000256" key="5">
    <source>
        <dbReference type="ARBA" id="ARBA00022723"/>
    </source>
</evidence>
<feature type="binding site" evidence="8">
    <location>
        <position position="140"/>
    </location>
    <ligand>
        <name>4-CDP-2-C-methyl-D-erythritol 2-phosphate</name>
        <dbReference type="ChEBI" id="CHEBI:57919"/>
    </ligand>
</feature>
<evidence type="ECO:0000256" key="7">
    <source>
        <dbReference type="ARBA" id="ARBA00023239"/>
    </source>
</evidence>